<dbReference type="PANTHER" id="PTHR16423:SF10">
    <property type="entry name" value="CRKD-BINDING PROTEIN-RELATED"/>
    <property type="match status" value="1"/>
</dbReference>
<evidence type="ECO:0000256" key="2">
    <source>
        <dbReference type="ARBA" id="ARBA00023157"/>
    </source>
</evidence>
<dbReference type="SUPFAM" id="SSF48726">
    <property type="entry name" value="Immunoglobulin"/>
    <property type="match status" value="2"/>
</dbReference>
<dbReference type="InterPro" id="IPR010999">
    <property type="entry name" value="Retrovr_matrix"/>
</dbReference>
<dbReference type="CDD" id="cd05716">
    <property type="entry name" value="IgV_pIgR_like"/>
    <property type="match status" value="1"/>
</dbReference>
<dbReference type="InterPro" id="IPR000477">
    <property type="entry name" value="RT_dom"/>
</dbReference>
<dbReference type="Pfam" id="PF00078">
    <property type="entry name" value="RVT_1"/>
    <property type="match status" value="1"/>
</dbReference>
<keyword evidence="4" id="KW-0175">Coiled coil</keyword>
<dbReference type="InterPro" id="IPR038124">
    <property type="entry name" value="B_retro_matrix_sf"/>
</dbReference>
<evidence type="ECO:0000256" key="3">
    <source>
        <dbReference type="ARBA" id="ARBA00023319"/>
    </source>
</evidence>
<dbReference type="GO" id="GO:0038023">
    <property type="term" value="F:signaling receptor activity"/>
    <property type="evidence" value="ECO:0007669"/>
    <property type="project" value="TreeGrafter"/>
</dbReference>
<comment type="caution">
    <text evidence="7">The sequence shown here is derived from an EMBL/GenBank/DDBJ whole genome shotgun (WGS) entry which is preliminary data.</text>
</comment>
<dbReference type="InterPro" id="IPR052314">
    <property type="entry name" value="Immune_rcpt_domain"/>
</dbReference>
<dbReference type="EMBL" id="JBBHLL010000112">
    <property type="protein sequence ID" value="KAK7815479.1"/>
    <property type="molecule type" value="Genomic_DNA"/>
</dbReference>
<protein>
    <recommendedName>
        <fullName evidence="6">Ig-like domain-containing protein</fullName>
    </recommendedName>
</protein>
<dbReference type="AlphaFoldDB" id="A0AAW0ILS8"/>
<keyword evidence="1" id="KW-0732">Signal</keyword>
<dbReference type="Pfam" id="PF07686">
    <property type="entry name" value="V-set"/>
    <property type="match status" value="2"/>
</dbReference>
<organism evidence="7 8">
    <name type="scientific">Myodes glareolus</name>
    <name type="common">Bank vole</name>
    <name type="synonym">Clethrionomys glareolus</name>
    <dbReference type="NCBI Taxonomy" id="447135"/>
    <lineage>
        <taxon>Eukaryota</taxon>
        <taxon>Metazoa</taxon>
        <taxon>Chordata</taxon>
        <taxon>Craniata</taxon>
        <taxon>Vertebrata</taxon>
        <taxon>Euteleostomi</taxon>
        <taxon>Mammalia</taxon>
        <taxon>Eutheria</taxon>
        <taxon>Euarchontoglires</taxon>
        <taxon>Glires</taxon>
        <taxon>Rodentia</taxon>
        <taxon>Myomorpha</taxon>
        <taxon>Muroidea</taxon>
        <taxon>Cricetidae</taxon>
        <taxon>Arvicolinae</taxon>
        <taxon>Myodes</taxon>
    </lineage>
</organism>
<dbReference type="SUPFAM" id="SSF47836">
    <property type="entry name" value="Retroviral matrix proteins"/>
    <property type="match status" value="1"/>
</dbReference>
<keyword evidence="2" id="KW-1015">Disulfide bond</keyword>
<dbReference type="PANTHER" id="PTHR16423">
    <property type="entry name" value="TREM-LIKE TRANSCRIPT PROTEIN"/>
    <property type="match status" value="1"/>
</dbReference>
<gene>
    <name evidence="7" type="ORF">U0070_005591</name>
</gene>
<dbReference type="Proteomes" id="UP001488838">
    <property type="component" value="Unassembled WGS sequence"/>
</dbReference>
<feature type="domain" description="Ig-like" evidence="6">
    <location>
        <begin position="622"/>
        <end position="735"/>
    </location>
</feature>
<name>A0AAW0ILS8_MYOGA</name>
<sequence length="763" mass="86774">MGRHQCKNSSSNLKSNMITPESSEHARGRLEHPNPEEVEEIDFKCNVMKVLETIKQDVKNSFKEMEEKTNKKVEEMNKSFKDTQENEEKEIKQVMETVQDLKTEMEAMKKTQTERWQDMENLVLEVLAIAIRQHKEIKGIQIGKKEVKLSLFADDKIVYISDPKSSTKELLQMINTFSDVAGYKINSKKSVALLYIKDRKAEREIRETSPFMIATNSIKYLGVTLTKDVKDLFDKNLKSLKKEIEEDTRKWKDLPCLWIGNLNIEDWEQVRADLRVAQREWGTKAVPLVIYSLWRLIRDALLSEDVLVKKQLEVLNKTLEEIQKVESVSSIRSFEDQEIKSIENLDEEEEILEGEIALLTKQLEKEEDCNISRHSLGIQQLSRPGKQGSQLKTFTIPFSPSNPTPALQQNTCGSIPTHMLPSPVDPTDYPSANSLLYPRHQAHQSTWDFLVPRASLSPSLIAPLQLEKRTYDLGGHIPAIPHPADAPGISQHVNVKVWCQEISAGTCKLIVSSVSTNVQRPNFSIQDPPGSDFFTVTMTALTVRDSGRYFCGIIENDRTVAVLRRFLLVVSRGHPITTASSMIPTWTRTEAPPFNTTKDLSTVFDSLRRGPMTWEATYLLSPILLVLLASGCCAEDAELYQNVEGQTFSMKCQYYYSQYVNMMKVWCQQTSTESCKVLVSSLSTNSPWPKFTIRDHPASRFFTVTMTALTVRDSGLYYCGIRDNRGIIGVLRTIRLVVSNGELPPSMCLSAFLINRIQSWRGL</sequence>
<dbReference type="InterPro" id="IPR013106">
    <property type="entry name" value="Ig_V-set"/>
</dbReference>
<dbReference type="Gene3D" id="2.60.40.10">
    <property type="entry name" value="Immunoglobulins"/>
    <property type="match status" value="2"/>
</dbReference>
<dbReference type="GO" id="GO:0009986">
    <property type="term" value="C:cell surface"/>
    <property type="evidence" value="ECO:0007669"/>
    <property type="project" value="TreeGrafter"/>
</dbReference>
<dbReference type="InterPro" id="IPR003322">
    <property type="entry name" value="B_retro_matrix"/>
</dbReference>
<dbReference type="GO" id="GO:0005198">
    <property type="term" value="F:structural molecule activity"/>
    <property type="evidence" value="ECO:0007669"/>
    <property type="project" value="InterPro"/>
</dbReference>
<evidence type="ECO:0000259" key="6">
    <source>
        <dbReference type="PROSITE" id="PS50835"/>
    </source>
</evidence>
<evidence type="ECO:0000256" key="4">
    <source>
        <dbReference type="SAM" id="Coils"/>
    </source>
</evidence>
<dbReference type="InterPro" id="IPR013783">
    <property type="entry name" value="Ig-like_fold"/>
</dbReference>
<feature type="compositionally biased region" description="Polar residues" evidence="5">
    <location>
        <begin position="7"/>
        <end position="21"/>
    </location>
</feature>
<feature type="coiled-coil region" evidence="4">
    <location>
        <begin position="48"/>
        <end position="111"/>
    </location>
</feature>
<evidence type="ECO:0000313" key="8">
    <source>
        <dbReference type="Proteomes" id="UP001488838"/>
    </source>
</evidence>
<dbReference type="Gene3D" id="1.10.150.490">
    <property type="entry name" value="Retroviral GAG p10 protein"/>
    <property type="match status" value="1"/>
</dbReference>
<dbReference type="InterPro" id="IPR007110">
    <property type="entry name" value="Ig-like_dom"/>
</dbReference>
<reference evidence="7 8" key="1">
    <citation type="journal article" date="2023" name="bioRxiv">
        <title>Conserved and derived expression patterns and positive selection on dental genes reveal complex evolutionary context of ever-growing rodent molars.</title>
        <authorList>
            <person name="Calamari Z.T."/>
            <person name="Song A."/>
            <person name="Cohen E."/>
            <person name="Akter M."/>
            <person name="Roy R.D."/>
            <person name="Hallikas O."/>
            <person name="Christensen M.M."/>
            <person name="Li P."/>
            <person name="Marangoni P."/>
            <person name="Jernvall J."/>
            <person name="Klein O.D."/>
        </authorList>
    </citation>
    <scope>NUCLEOTIDE SEQUENCE [LARGE SCALE GENOMIC DNA]</scope>
    <source>
        <strain evidence="7">V071</strain>
    </source>
</reference>
<keyword evidence="3" id="KW-0393">Immunoglobulin domain</keyword>
<feature type="compositionally biased region" description="Basic and acidic residues" evidence="5">
    <location>
        <begin position="22"/>
        <end position="35"/>
    </location>
</feature>
<evidence type="ECO:0000256" key="5">
    <source>
        <dbReference type="SAM" id="MobiDB-lite"/>
    </source>
</evidence>
<keyword evidence="8" id="KW-1185">Reference proteome</keyword>
<feature type="region of interest" description="Disordered" evidence="5">
    <location>
        <begin position="1"/>
        <end position="37"/>
    </location>
</feature>
<dbReference type="PROSITE" id="PS50835">
    <property type="entry name" value="IG_LIKE"/>
    <property type="match status" value="1"/>
</dbReference>
<evidence type="ECO:0000313" key="7">
    <source>
        <dbReference type="EMBL" id="KAK7815479.1"/>
    </source>
</evidence>
<dbReference type="InterPro" id="IPR036179">
    <property type="entry name" value="Ig-like_dom_sf"/>
</dbReference>
<accession>A0AAW0ILS8</accession>
<dbReference type="Pfam" id="PF02337">
    <property type="entry name" value="Gag_p10"/>
    <property type="match status" value="1"/>
</dbReference>
<proteinExistence type="predicted"/>
<evidence type="ECO:0000256" key="1">
    <source>
        <dbReference type="ARBA" id="ARBA00022729"/>
    </source>
</evidence>